<feature type="domain" description="DUF4142" evidence="2">
    <location>
        <begin position="56"/>
        <end position="192"/>
    </location>
</feature>
<dbReference type="EMBL" id="BBPI01000057">
    <property type="protein sequence ID" value="GAM01247.1"/>
    <property type="molecule type" value="Genomic_DNA"/>
</dbReference>
<dbReference type="PANTHER" id="PTHR38593:SF1">
    <property type="entry name" value="BLR2558 PROTEIN"/>
    <property type="match status" value="1"/>
</dbReference>
<name>A0A0A1W7U7_9SPHN</name>
<sequence>MTIRSTLIATTALLALAACGQKQDNASTAAMNSADTYNQADASAPAPAQTPAMGAAQSFVNTAAASDAFEIETSRLALTNGASASVKSYAQKMIDAHTGSTAKLKALSAGMTPALTPDATLNAQQQATLDQLKSLKGTAFDQAYIAAQTSGHQQTLDALKGYAATGDAPALKSFASDLIPTVTAHLNMAKGLKA</sequence>
<dbReference type="RefSeq" id="WP_042487625.1">
    <property type="nucleotide sequence ID" value="NZ_BBPI01000057.1"/>
</dbReference>
<dbReference type="InterPro" id="IPR012347">
    <property type="entry name" value="Ferritin-like"/>
</dbReference>
<dbReference type="InterPro" id="IPR025419">
    <property type="entry name" value="DUF4142"/>
</dbReference>
<evidence type="ECO:0000313" key="3">
    <source>
        <dbReference type="EMBL" id="GAM01247.1"/>
    </source>
</evidence>
<organism evidence="3 4">
    <name type="scientific">Sphingomonas parapaucimobilis NBRC 15100</name>
    <dbReference type="NCBI Taxonomy" id="1219049"/>
    <lineage>
        <taxon>Bacteria</taxon>
        <taxon>Pseudomonadati</taxon>
        <taxon>Pseudomonadota</taxon>
        <taxon>Alphaproteobacteria</taxon>
        <taxon>Sphingomonadales</taxon>
        <taxon>Sphingomonadaceae</taxon>
        <taxon>Sphingomonas</taxon>
    </lineage>
</organism>
<dbReference type="PROSITE" id="PS51257">
    <property type="entry name" value="PROKAR_LIPOPROTEIN"/>
    <property type="match status" value="1"/>
</dbReference>
<keyword evidence="4" id="KW-1185">Reference proteome</keyword>
<evidence type="ECO:0000259" key="2">
    <source>
        <dbReference type="Pfam" id="PF13628"/>
    </source>
</evidence>
<dbReference type="AlphaFoldDB" id="A0A0A1W7U7"/>
<accession>A0A0A1W7U7</accession>
<evidence type="ECO:0000256" key="1">
    <source>
        <dbReference type="SAM" id="SignalP"/>
    </source>
</evidence>
<dbReference type="Gene3D" id="1.20.1260.10">
    <property type="match status" value="1"/>
</dbReference>
<feature type="signal peptide" evidence="1">
    <location>
        <begin position="1"/>
        <end position="17"/>
    </location>
</feature>
<dbReference type="PANTHER" id="PTHR38593">
    <property type="entry name" value="BLR2558 PROTEIN"/>
    <property type="match status" value="1"/>
</dbReference>
<dbReference type="OrthoDB" id="8005547at2"/>
<dbReference type="Proteomes" id="UP000032305">
    <property type="component" value="Unassembled WGS sequence"/>
</dbReference>
<evidence type="ECO:0000313" key="4">
    <source>
        <dbReference type="Proteomes" id="UP000032305"/>
    </source>
</evidence>
<keyword evidence="1" id="KW-0732">Signal</keyword>
<dbReference type="eggNOG" id="COG3652">
    <property type="taxonomic scope" value="Bacteria"/>
</dbReference>
<dbReference type="Pfam" id="PF13628">
    <property type="entry name" value="DUF4142"/>
    <property type="match status" value="1"/>
</dbReference>
<protein>
    <recommendedName>
        <fullName evidence="2">DUF4142 domain-containing protein</fullName>
    </recommendedName>
</protein>
<feature type="chain" id="PRO_5001981882" description="DUF4142 domain-containing protein" evidence="1">
    <location>
        <begin position="18"/>
        <end position="194"/>
    </location>
</feature>
<comment type="caution">
    <text evidence="3">The sequence shown here is derived from an EMBL/GenBank/DDBJ whole genome shotgun (WGS) entry which is preliminary data.</text>
</comment>
<reference evidence="3 4" key="1">
    <citation type="submission" date="2014-11" db="EMBL/GenBank/DDBJ databases">
        <title>Whole genome shotgun sequence of Sphingomonas parapaucimobilis NBRC 15100.</title>
        <authorList>
            <person name="Katano-Makiyama Y."/>
            <person name="Hosoyama A."/>
            <person name="Hashimoto M."/>
            <person name="Hosoyama Y."/>
            <person name="Noguchi M."/>
            <person name="Numata M."/>
            <person name="Tsuchikane K."/>
            <person name="Hirakata S."/>
            <person name="Uohara A."/>
            <person name="Shimodaira J."/>
            <person name="Ohji S."/>
            <person name="Ichikawa N."/>
            <person name="Kimura A."/>
            <person name="Yamazoe A."/>
            <person name="Fujita N."/>
        </authorList>
    </citation>
    <scope>NUCLEOTIDE SEQUENCE [LARGE SCALE GENOMIC DNA]</scope>
    <source>
        <strain evidence="3 4">NBRC 15100</strain>
    </source>
</reference>
<proteinExistence type="predicted"/>
<gene>
    <name evidence="3" type="ORF">SP5_057_00090</name>
</gene>